<keyword evidence="1" id="KW-0812">Transmembrane</keyword>
<evidence type="ECO:0000256" key="1">
    <source>
        <dbReference type="SAM" id="Phobius"/>
    </source>
</evidence>
<evidence type="ECO:0000313" key="3">
    <source>
        <dbReference type="Proteomes" id="UP000078559"/>
    </source>
</evidence>
<dbReference type="AlphaFoldDB" id="A0A194VJ64"/>
<protein>
    <submittedName>
        <fullName evidence="2">Uncharacterized protein</fullName>
    </submittedName>
</protein>
<organism evidence="2 3">
    <name type="scientific">Cytospora mali</name>
    <name type="common">Apple Valsa canker fungus</name>
    <name type="synonym">Valsa mali</name>
    <dbReference type="NCBI Taxonomy" id="578113"/>
    <lineage>
        <taxon>Eukaryota</taxon>
        <taxon>Fungi</taxon>
        <taxon>Dikarya</taxon>
        <taxon>Ascomycota</taxon>
        <taxon>Pezizomycotina</taxon>
        <taxon>Sordariomycetes</taxon>
        <taxon>Sordariomycetidae</taxon>
        <taxon>Diaporthales</taxon>
        <taxon>Cytosporaceae</taxon>
        <taxon>Cytospora</taxon>
    </lineage>
</organism>
<feature type="transmembrane region" description="Helical" evidence="1">
    <location>
        <begin position="61"/>
        <end position="80"/>
    </location>
</feature>
<keyword evidence="1" id="KW-0472">Membrane</keyword>
<reference evidence="2" key="1">
    <citation type="submission" date="2014-12" db="EMBL/GenBank/DDBJ databases">
        <title>Genome Sequence of Valsa Canker Pathogens Uncovers a Specific Adaption of Colonization on Woody Bark.</title>
        <authorList>
            <person name="Yin Z."/>
            <person name="Liu H."/>
            <person name="Gao X."/>
            <person name="Li Z."/>
            <person name="Song N."/>
            <person name="Ke X."/>
            <person name="Dai Q."/>
            <person name="Wu Y."/>
            <person name="Sun Y."/>
            <person name="Xu J.-R."/>
            <person name="Kang Z.K."/>
            <person name="Wang L."/>
            <person name="Huang L."/>
        </authorList>
    </citation>
    <scope>NUCLEOTIDE SEQUENCE [LARGE SCALE GENOMIC DNA]</scope>
    <source>
        <strain evidence="2">03-8</strain>
    </source>
</reference>
<keyword evidence="1" id="KW-1133">Transmembrane helix</keyword>
<sequence>MSYIGRRSSVRFLSSGSSLLPAREVGEDRAQKEADEVRRRAEADALVEEQIQKDLAARTRARSTTTILFALLGVLALGYAPSS</sequence>
<name>A0A194VJ64_CYTMA</name>
<accession>A0A194VJ64</accession>
<keyword evidence="3" id="KW-1185">Reference proteome</keyword>
<proteinExistence type="predicted"/>
<gene>
    <name evidence="2" type="ORF">VM1G_12056</name>
</gene>
<evidence type="ECO:0000313" key="2">
    <source>
        <dbReference type="EMBL" id="KUI64037.1"/>
    </source>
</evidence>
<dbReference type="Proteomes" id="UP000078559">
    <property type="component" value="Unassembled WGS sequence"/>
</dbReference>
<dbReference type="EMBL" id="KN796118">
    <property type="protein sequence ID" value="KUI64037.1"/>
    <property type="molecule type" value="Genomic_DNA"/>
</dbReference>